<dbReference type="Proteomes" id="UP001141327">
    <property type="component" value="Unassembled WGS sequence"/>
</dbReference>
<comment type="caution">
    <text evidence="1">The sequence shown here is derived from an EMBL/GenBank/DDBJ whole genome shotgun (WGS) entry which is preliminary data.</text>
</comment>
<sequence length="198" mass="21719">MLDLARTWAHLETYDLEVDRDPLMLTEAGLACSIGRIQERLAELKTKLHPLNELLVGGDYLCCRLYTMLQEMRGAGQGPRATHPNPEIARVLHPSAELALVRRLITVGRRFFPANHPQRANELLHVAKVLARLGGLGGAGPAETAESEAERRQALHLALDALERGQTEGTNGYGADHPLVVEMRALRGEIEGRLGGQD</sequence>
<dbReference type="Gene3D" id="1.25.40.10">
    <property type="entry name" value="Tetratricopeptide repeat domain"/>
    <property type="match status" value="1"/>
</dbReference>
<dbReference type="InterPro" id="IPR011990">
    <property type="entry name" value="TPR-like_helical_dom_sf"/>
</dbReference>
<name>A0ABQ8UET0_9EUKA</name>
<evidence type="ECO:0008006" key="3">
    <source>
        <dbReference type="Google" id="ProtNLM"/>
    </source>
</evidence>
<reference evidence="1" key="1">
    <citation type="journal article" date="2022" name="bioRxiv">
        <title>Genomics of Preaxostyla Flagellates Illuminates Evolutionary Transitions and the Path Towards Mitochondrial Loss.</title>
        <authorList>
            <person name="Novak L.V.F."/>
            <person name="Treitli S.C."/>
            <person name="Pyrih J."/>
            <person name="Halakuc P."/>
            <person name="Pipaliya S.V."/>
            <person name="Vacek V."/>
            <person name="Brzon O."/>
            <person name="Soukal P."/>
            <person name="Eme L."/>
            <person name="Dacks J.B."/>
            <person name="Karnkowska A."/>
            <person name="Elias M."/>
            <person name="Hampl V."/>
        </authorList>
    </citation>
    <scope>NUCLEOTIDE SEQUENCE</scope>
    <source>
        <strain evidence="1">RCP-MX</strain>
    </source>
</reference>
<evidence type="ECO:0000313" key="1">
    <source>
        <dbReference type="EMBL" id="KAJ4457797.1"/>
    </source>
</evidence>
<keyword evidence="2" id="KW-1185">Reference proteome</keyword>
<proteinExistence type="predicted"/>
<dbReference type="EMBL" id="JAPMOS010000039">
    <property type="protein sequence ID" value="KAJ4457797.1"/>
    <property type="molecule type" value="Genomic_DNA"/>
</dbReference>
<protein>
    <recommendedName>
        <fullName evidence="3">KIF-binding protein</fullName>
    </recommendedName>
</protein>
<evidence type="ECO:0000313" key="2">
    <source>
        <dbReference type="Proteomes" id="UP001141327"/>
    </source>
</evidence>
<accession>A0ABQ8UET0</accession>
<gene>
    <name evidence="1" type="ORF">PAPYR_6610</name>
</gene>
<organism evidence="1 2">
    <name type="scientific">Paratrimastix pyriformis</name>
    <dbReference type="NCBI Taxonomy" id="342808"/>
    <lineage>
        <taxon>Eukaryota</taxon>
        <taxon>Metamonada</taxon>
        <taxon>Preaxostyla</taxon>
        <taxon>Paratrimastigidae</taxon>
        <taxon>Paratrimastix</taxon>
    </lineage>
</organism>